<feature type="chain" id="PRO_5040934783" description="DnaJ homolog subfamily C member 10" evidence="7">
    <location>
        <begin position="22"/>
        <end position="774"/>
    </location>
</feature>
<dbReference type="PROSITE" id="PS00636">
    <property type="entry name" value="DNAJ_1"/>
    <property type="match status" value="1"/>
</dbReference>
<dbReference type="CDD" id="cd02961">
    <property type="entry name" value="PDI_a_family"/>
    <property type="match status" value="2"/>
</dbReference>
<dbReference type="PROSITE" id="PS00194">
    <property type="entry name" value="THIOREDOXIN_1"/>
    <property type="match status" value="3"/>
</dbReference>
<dbReference type="InterPro" id="IPR052460">
    <property type="entry name" value="ER_disulfide_reductase"/>
</dbReference>
<evidence type="ECO:0000256" key="7">
    <source>
        <dbReference type="SAM" id="SignalP"/>
    </source>
</evidence>
<dbReference type="AlphaFoldDB" id="A0A9W2Z6F6"/>
<dbReference type="Pfam" id="PF00085">
    <property type="entry name" value="Thioredoxin"/>
    <property type="match status" value="4"/>
</dbReference>
<dbReference type="RefSeq" id="XP_055870656.1">
    <property type="nucleotide sequence ID" value="XM_056014681.1"/>
</dbReference>
<dbReference type="Proteomes" id="UP001165740">
    <property type="component" value="Chromosome 16"/>
</dbReference>
<keyword evidence="4" id="KW-0072">Autophagy</keyword>
<evidence type="ECO:0000259" key="8">
    <source>
        <dbReference type="PROSITE" id="PS50076"/>
    </source>
</evidence>
<dbReference type="InterPro" id="IPR017937">
    <property type="entry name" value="Thioredoxin_CS"/>
</dbReference>
<dbReference type="InterPro" id="IPR036249">
    <property type="entry name" value="Thioredoxin-like_sf"/>
</dbReference>
<feature type="domain" description="Thioredoxin" evidence="9">
    <location>
        <begin position="654"/>
        <end position="765"/>
    </location>
</feature>
<dbReference type="InterPro" id="IPR035674">
    <property type="entry name" value="ERdj5_TRX_C"/>
</dbReference>
<dbReference type="GO" id="GO:0051787">
    <property type="term" value="F:misfolded protein binding"/>
    <property type="evidence" value="ECO:0007669"/>
    <property type="project" value="TreeGrafter"/>
</dbReference>
<dbReference type="PANTHER" id="PTHR44340:SF1">
    <property type="entry name" value="DNAJ HOMOLOG SUBFAMILY C MEMBER 10"/>
    <property type="match status" value="1"/>
</dbReference>
<dbReference type="PRINTS" id="PR00625">
    <property type="entry name" value="JDOMAIN"/>
</dbReference>
<dbReference type="GO" id="GO:0005788">
    <property type="term" value="C:endoplasmic reticulum lumen"/>
    <property type="evidence" value="ECO:0007669"/>
    <property type="project" value="TreeGrafter"/>
</dbReference>
<comment type="subcellular location">
    <subcellularLocation>
        <location evidence="1">Endoplasmic reticulum membrane</location>
        <topology evidence="1">Single-pass type IV membrane protein</topology>
    </subcellularLocation>
</comment>
<dbReference type="GO" id="GO:0016671">
    <property type="term" value="F:oxidoreductase activity, acting on a sulfur group of donors, disulfide as acceptor"/>
    <property type="evidence" value="ECO:0007669"/>
    <property type="project" value="TreeGrafter"/>
</dbReference>
<protein>
    <recommendedName>
        <fullName evidence="2">DnaJ homolog subfamily C member 10</fullName>
    </recommendedName>
    <alternativeName>
        <fullName evidence="3">DnaJ homolog subfamily C member 16</fullName>
    </alternativeName>
    <alternativeName>
        <fullName evidence="6">Endoplasmic reticulum DNA J domain-containing protein 8</fullName>
    </alternativeName>
</protein>
<feature type="signal peptide" evidence="7">
    <location>
        <begin position="1"/>
        <end position="21"/>
    </location>
</feature>
<dbReference type="Gene3D" id="3.40.30.10">
    <property type="entry name" value="Glutaredoxin"/>
    <property type="match status" value="6"/>
</dbReference>
<dbReference type="GO" id="GO:0036498">
    <property type="term" value="P:IRE1-mediated unfolded protein response"/>
    <property type="evidence" value="ECO:0007669"/>
    <property type="project" value="TreeGrafter"/>
</dbReference>
<reference evidence="11" key="1">
    <citation type="submission" date="2025-08" db="UniProtKB">
        <authorList>
            <consortium name="RefSeq"/>
        </authorList>
    </citation>
    <scope>IDENTIFICATION</scope>
</reference>
<keyword evidence="7" id="KW-0732">Signal</keyword>
<dbReference type="InterPro" id="IPR001623">
    <property type="entry name" value="DnaJ_domain"/>
</dbReference>
<evidence type="ECO:0000313" key="10">
    <source>
        <dbReference type="Proteomes" id="UP001165740"/>
    </source>
</evidence>
<dbReference type="FunFam" id="3.40.30.10:FF:000087">
    <property type="entry name" value="DnaJ homolog subfamily C member 10"/>
    <property type="match status" value="1"/>
</dbReference>
<dbReference type="GO" id="GO:0006914">
    <property type="term" value="P:autophagy"/>
    <property type="evidence" value="ECO:0007669"/>
    <property type="project" value="UniProtKB-KW"/>
</dbReference>
<evidence type="ECO:0000256" key="6">
    <source>
        <dbReference type="ARBA" id="ARBA00035043"/>
    </source>
</evidence>
<dbReference type="Pfam" id="PF00226">
    <property type="entry name" value="DnaJ"/>
    <property type="match status" value="1"/>
</dbReference>
<feature type="domain" description="Thioredoxin" evidence="9">
    <location>
        <begin position="503"/>
        <end position="652"/>
    </location>
</feature>
<accession>A0A9W2Z6F6</accession>
<dbReference type="SMART" id="SM00271">
    <property type="entry name" value="DnaJ"/>
    <property type="match status" value="1"/>
</dbReference>
<comment type="function">
    <text evidence="5">Plays an important role in regulating the size of autophagosomes during the formation process.</text>
</comment>
<dbReference type="GeneID" id="106054308"/>
<evidence type="ECO:0000256" key="2">
    <source>
        <dbReference type="ARBA" id="ARBA00020920"/>
    </source>
</evidence>
<evidence type="ECO:0000256" key="5">
    <source>
        <dbReference type="ARBA" id="ARBA00035002"/>
    </source>
</evidence>
<gene>
    <name evidence="11" type="primary">LOC106054308</name>
</gene>
<feature type="domain" description="Thioredoxin" evidence="9">
    <location>
        <begin position="104"/>
        <end position="224"/>
    </location>
</feature>
<dbReference type="GO" id="GO:0015035">
    <property type="term" value="F:protein-disulfide reductase activity"/>
    <property type="evidence" value="ECO:0007669"/>
    <property type="project" value="TreeGrafter"/>
</dbReference>
<dbReference type="FunFam" id="1.10.287.110:FF:000029">
    <property type="entry name" value="DnaJ homolog subfamily C member 10"/>
    <property type="match status" value="1"/>
</dbReference>
<dbReference type="InterPro" id="IPR013766">
    <property type="entry name" value="Thioredoxin_domain"/>
</dbReference>
<proteinExistence type="predicted"/>
<dbReference type="OMA" id="APTWRKF"/>
<dbReference type="PROSITE" id="PS50076">
    <property type="entry name" value="DNAJ_2"/>
    <property type="match status" value="1"/>
</dbReference>
<dbReference type="CDD" id="cd06257">
    <property type="entry name" value="DnaJ"/>
    <property type="match status" value="1"/>
</dbReference>
<name>A0A9W2Z6F6_BIOGL</name>
<dbReference type="SUPFAM" id="SSF52833">
    <property type="entry name" value="Thioredoxin-like"/>
    <property type="match status" value="6"/>
</dbReference>
<evidence type="ECO:0000313" key="11">
    <source>
        <dbReference type="RefSeq" id="XP_055870656.1"/>
    </source>
</evidence>
<organism evidence="10 11">
    <name type="scientific">Biomphalaria glabrata</name>
    <name type="common">Bloodfluke planorb</name>
    <name type="synonym">Freshwater snail</name>
    <dbReference type="NCBI Taxonomy" id="6526"/>
    <lineage>
        <taxon>Eukaryota</taxon>
        <taxon>Metazoa</taxon>
        <taxon>Spiralia</taxon>
        <taxon>Lophotrochozoa</taxon>
        <taxon>Mollusca</taxon>
        <taxon>Gastropoda</taxon>
        <taxon>Heterobranchia</taxon>
        <taxon>Euthyneura</taxon>
        <taxon>Panpulmonata</taxon>
        <taxon>Hygrophila</taxon>
        <taxon>Lymnaeoidea</taxon>
        <taxon>Planorbidae</taxon>
        <taxon>Biomphalaria</taxon>
    </lineage>
</organism>
<evidence type="ECO:0000256" key="3">
    <source>
        <dbReference type="ARBA" id="ARBA00020921"/>
    </source>
</evidence>
<keyword evidence="10" id="KW-1185">Reference proteome</keyword>
<evidence type="ECO:0000256" key="1">
    <source>
        <dbReference type="ARBA" id="ARBA00004163"/>
    </source>
</evidence>
<dbReference type="GO" id="GO:0005789">
    <property type="term" value="C:endoplasmic reticulum membrane"/>
    <property type="evidence" value="ECO:0007669"/>
    <property type="project" value="UniProtKB-SubCell"/>
</dbReference>
<dbReference type="SUPFAM" id="SSF46565">
    <property type="entry name" value="Chaperone J-domain"/>
    <property type="match status" value="1"/>
</dbReference>
<dbReference type="Gene3D" id="1.10.287.110">
    <property type="entry name" value="DnaJ domain"/>
    <property type="match status" value="1"/>
</dbReference>
<dbReference type="InterPro" id="IPR018253">
    <property type="entry name" value="DnaJ_domain_CS"/>
</dbReference>
<feature type="domain" description="J" evidence="8">
    <location>
        <begin position="24"/>
        <end position="89"/>
    </location>
</feature>
<dbReference type="PROSITE" id="PS51352">
    <property type="entry name" value="THIOREDOXIN_2"/>
    <property type="match status" value="3"/>
</dbReference>
<dbReference type="PANTHER" id="PTHR44340">
    <property type="entry name" value="DNAJ HOMOLOG SUBFAMILY C MEMBER 10"/>
    <property type="match status" value="1"/>
</dbReference>
<evidence type="ECO:0000259" key="9">
    <source>
        <dbReference type="PROSITE" id="PS51352"/>
    </source>
</evidence>
<dbReference type="OrthoDB" id="5810603at2759"/>
<dbReference type="InterPro" id="IPR036869">
    <property type="entry name" value="J_dom_sf"/>
</dbReference>
<evidence type="ECO:0000256" key="4">
    <source>
        <dbReference type="ARBA" id="ARBA00023006"/>
    </source>
</evidence>
<dbReference type="CDD" id="cd03004">
    <property type="entry name" value="PDI_a_ERdj5_C"/>
    <property type="match status" value="2"/>
</dbReference>
<sequence length="774" mass="88989">MELWGVIFSLLVWTAMFVVDAGEDYYAMLGVNKEASVKEIRKAFKKLAISKHPDKNTDDPEAHNVFIKINRAYEVLKDEDLRKKYDQYGEEGLKDDFQRGRSYESWQWYQQNFGIYDDDPEIITLSRSDFEQSVENTGELWFINFYSPHCSHCHELAPAWREVARELENVIRIGAVNCEDDWQLCRMQNIHSYPSLVFYPAKEKYHGQRTSENLVKEALSRVKADYHRLTSRNFDQLLDSGLPWLITFCGDGGDCLQKKSLIKLAAMLVDLVSVGKIDCDSDNELCTKVGQHHGTYFYKEKTLERDNGMEISSLYPKDIARSVLQQLPDVEIISEDFLKEIANKRNQTWLIHFVDKVDNQDLELRKLPALLKKYKVGRVDCANKRSVCNKLYVSKFPTFMLFKAKGGTEVYYGGRVTAHDVAAFVHDSAETPLQNLGPDDFPERVINSKEPWFVDFFAPWCPPCMRLLPEFKKASRLDRSNVNFGTVDCTVHNGLCNTYNIRSYPTTILYNQSIPHQYHGQHTVKNLLEFIEDTMKPPVIILDQHSFFHNVGNRPPGEIWLVDYFAPWCGPCQQLAPEWRRLAKKFLDKEIVHVASVDCEAHRELCRSQSVNSYPTMRLYPAGASGSSHYYAYNGWNRDASSLQAWVYNYLPSKVVALTSSTFTQTVLESQVPWVIDFYAPWCGHCQVFKPQFERVAERLEGVAQAGKVDCDESPGLCAQAGITAYPSVRFYVGAQSNKRQNAHGWSIESQSVDYIVQYVKENVPKTKKITDEL</sequence>